<reference evidence="1 2" key="1">
    <citation type="submission" date="2024-10" db="EMBL/GenBank/DDBJ databases">
        <title>The Natural Products Discovery Center: Release of the First 8490 Sequenced Strains for Exploring Actinobacteria Biosynthetic Diversity.</title>
        <authorList>
            <person name="Kalkreuter E."/>
            <person name="Kautsar S.A."/>
            <person name="Yang D."/>
            <person name="Bader C.D."/>
            <person name="Teijaro C.N."/>
            <person name="Fluegel L."/>
            <person name="Davis C.M."/>
            <person name="Simpson J.R."/>
            <person name="Lauterbach L."/>
            <person name="Steele A.D."/>
            <person name="Gui C."/>
            <person name="Meng S."/>
            <person name="Li G."/>
            <person name="Viehrig K."/>
            <person name="Ye F."/>
            <person name="Su P."/>
            <person name="Kiefer A.F."/>
            <person name="Nichols A."/>
            <person name="Cepeda A.J."/>
            <person name="Yan W."/>
            <person name="Fan B."/>
            <person name="Jiang Y."/>
            <person name="Adhikari A."/>
            <person name="Zheng C.-J."/>
            <person name="Schuster L."/>
            <person name="Cowan T.M."/>
            <person name="Smanski M.J."/>
            <person name="Chevrette M.G."/>
            <person name="De Carvalho L.P.S."/>
            <person name="Shen B."/>
        </authorList>
    </citation>
    <scope>NUCLEOTIDE SEQUENCE [LARGE SCALE GENOMIC DNA]</scope>
    <source>
        <strain evidence="1 2">NPDC093086</strain>
    </source>
</reference>
<evidence type="ECO:0000313" key="2">
    <source>
        <dbReference type="Proteomes" id="UP001617907"/>
    </source>
</evidence>
<sequence>MGTYEDPATWTPEPVRPRWSPALKFVASLLFIPLLGVFWLKRPPVECETPRRDYRGVSGRYVAEAALAQGWEPRPTDVREEVRLWWSAASRPQDASAAGMARDA</sequence>
<comment type="caution">
    <text evidence="1">The sequence shown here is derived from an EMBL/GenBank/DDBJ whole genome shotgun (WGS) entry which is preliminary data.</text>
</comment>
<protein>
    <submittedName>
        <fullName evidence="1">Uncharacterized protein</fullName>
    </submittedName>
</protein>
<proteinExistence type="predicted"/>
<dbReference type="Proteomes" id="UP001617907">
    <property type="component" value="Unassembled WGS sequence"/>
</dbReference>
<dbReference type="EMBL" id="JBIVPC010000004">
    <property type="protein sequence ID" value="MFJ6036061.1"/>
    <property type="molecule type" value="Genomic_DNA"/>
</dbReference>
<evidence type="ECO:0000313" key="1">
    <source>
        <dbReference type="EMBL" id="MFJ6036061.1"/>
    </source>
</evidence>
<keyword evidence="2" id="KW-1185">Reference proteome</keyword>
<name>A0ABW8H5L8_9ACTN</name>
<accession>A0ABW8H5L8</accession>
<organism evidence="1 2">
    <name type="scientific">Streptomyces ardesiacus</name>
    <dbReference type="NCBI Taxonomy" id="285564"/>
    <lineage>
        <taxon>Bacteria</taxon>
        <taxon>Bacillati</taxon>
        <taxon>Actinomycetota</taxon>
        <taxon>Actinomycetes</taxon>
        <taxon>Kitasatosporales</taxon>
        <taxon>Streptomycetaceae</taxon>
        <taxon>Streptomyces</taxon>
    </lineage>
</organism>
<gene>
    <name evidence="1" type="ORF">ACIQFM_07360</name>
</gene>
<dbReference type="RefSeq" id="WP_350891769.1">
    <property type="nucleotide sequence ID" value="NZ_JBEOTR010000023.1"/>
</dbReference>